<dbReference type="Proteomes" id="UP001162131">
    <property type="component" value="Unassembled WGS sequence"/>
</dbReference>
<sequence length="186" mass="21421">MSSTSYIISKHIIDPIPSTPCSALSNSYLQETEYNSDIDNSIRNEIEDKFSKSKINQTYVFPRLKPPITLQGKFTRATSKHHSLISETEKNNSRLELSSKKKLLIYKTYSDQNKSHLRMKSLSLIKADLISNPRHKRVESDITSYPSKFLKSPYLRSPRKLPKLKSLIKKNLTHMRIKGNLPTKEA</sequence>
<evidence type="ECO:0000313" key="1">
    <source>
        <dbReference type="EMBL" id="CAG9310807.1"/>
    </source>
</evidence>
<gene>
    <name evidence="1" type="ORF">BSTOLATCC_MIC2521</name>
</gene>
<keyword evidence="2" id="KW-1185">Reference proteome</keyword>
<dbReference type="AlphaFoldDB" id="A0AAU9IBY0"/>
<protein>
    <submittedName>
        <fullName evidence="1">Uncharacterized protein</fullName>
    </submittedName>
</protein>
<accession>A0AAU9IBY0</accession>
<comment type="caution">
    <text evidence="1">The sequence shown here is derived from an EMBL/GenBank/DDBJ whole genome shotgun (WGS) entry which is preliminary data.</text>
</comment>
<organism evidence="1 2">
    <name type="scientific">Blepharisma stoltei</name>
    <dbReference type="NCBI Taxonomy" id="1481888"/>
    <lineage>
        <taxon>Eukaryota</taxon>
        <taxon>Sar</taxon>
        <taxon>Alveolata</taxon>
        <taxon>Ciliophora</taxon>
        <taxon>Postciliodesmatophora</taxon>
        <taxon>Heterotrichea</taxon>
        <taxon>Heterotrichida</taxon>
        <taxon>Blepharismidae</taxon>
        <taxon>Blepharisma</taxon>
    </lineage>
</organism>
<dbReference type="EMBL" id="CAJZBQ010000003">
    <property type="protein sequence ID" value="CAG9310807.1"/>
    <property type="molecule type" value="Genomic_DNA"/>
</dbReference>
<evidence type="ECO:0000313" key="2">
    <source>
        <dbReference type="Proteomes" id="UP001162131"/>
    </source>
</evidence>
<proteinExistence type="predicted"/>
<reference evidence="1" key="1">
    <citation type="submission" date="2021-09" db="EMBL/GenBank/DDBJ databases">
        <authorList>
            <consortium name="AG Swart"/>
            <person name="Singh M."/>
            <person name="Singh A."/>
            <person name="Seah K."/>
            <person name="Emmerich C."/>
        </authorList>
    </citation>
    <scope>NUCLEOTIDE SEQUENCE</scope>
    <source>
        <strain evidence="1">ATCC30299</strain>
    </source>
</reference>
<name>A0AAU9IBY0_9CILI</name>